<evidence type="ECO:0000256" key="8">
    <source>
        <dbReference type="ARBA" id="ARBA00038435"/>
    </source>
</evidence>
<sequence>MTVKFSFTQVLFLLLITIIGVILSVIYHQPLVIGFLPGYLVLFLLSLKSTVSIRETIKISFIGVHKTRIVIIILFLVSFLLPSWYLSGTIEQMVKIALNLIHPHHFFILSFFISMIFSMLLGTTIGTLSAIGVPLLGTAAVLQLPLPIVAGALVSGAFVGDRTSPFSSAHQLLAHTVEVPVKRQGKAMFMTTITAILFCLCFYGVVDAQFASKASLTSDHLIWSELSPARFIPPITLIVFVLFRMSIIYAFLSSILSAVVISFVNGTSWTTLAAAFWHGIDGLGGGFIHMYQLLLFLALAGAYNGLLEKLNVIQPYLDKWLESSHSLLVDTLKTLMATLIITLIAANQTLPLILTGRSFLPHWSHYYGKEELARVMGDSTMLFPGVVPWSVLAIMCSTIVGIPMFEYLPYALFLWVLPIITILVSLGKGMRN</sequence>
<evidence type="ECO:0000256" key="6">
    <source>
        <dbReference type="ARBA" id="ARBA00022989"/>
    </source>
</evidence>
<evidence type="ECO:0000256" key="9">
    <source>
        <dbReference type="SAM" id="Phobius"/>
    </source>
</evidence>
<name>A0A561CMX0_9BACI</name>
<evidence type="ECO:0000256" key="1">
    <source>
        <dbReference type="ARBA" id="ARBA00004651"/>
    </source>
</evidence>
<evidence type="ECO:0000256" key="2">
    <source>
        <dbReference type="ARBA" id="ARBA00022448"/>
    </source>
</evidence>
<dbReference type="PANTHER" id="PTHR33451">
    <property type="entry name" value="MALATE-2H(+)/NA(+)-LACTATE ANTIPORTER"/>
    <property type="match status" value="1"/>
</dbReference>
<keyword evidence="6 9" id="KW-1133">Transmembrane helix</keyword>
<feature type="transmembrane region" description="Helical" evidence="9">
    <location>
        <begin position="68"/>
        <end position="86"/>
    </location>
</feature>
<comment type="similarity">
    <text evidence="8">Belongs to the NhaC Na(+)/H(+) (TC 2.A.35) antiporter family.</text>
</comment>
<feature type="transmembrane region" description="Helical" evidence="9">
    <location>
        <begin position="231"/>
        <end position="252"/>
    </location>
</feature>
<keyword evidence="3" id="KW-0050">Antiport</keyword>
<feature type="domain" description="Na+/H+ antiporter NhaC-like C-terminal" evidence="10">
    <location>
        <begin position="160"/>
        <end position="424"/>
    </location>
</feature>
<dbReference type="InterPro" id="IPR018461">
    <property type="entry name" value="Na/H_Antiport_NhaC-like_C"/>
</dbReference>
<feature type="transmembrane region" description="Helical" evidence="9">
    <location>
        <begin position="381"/>
        <end position="402"/>
    </location>
</feature>
<keyword evidence="7 9" id="KW-0472">Membrane</keyword>
<dbReference type="Pfam" id="PF03553">
    <property type="entry name" value="Na_H_antiporter"/>
    <property type="match status" value="1"/>
</dbReference>
<keyword evidence="2" id="KW-0813">Transport</keyword>
<feature type="transmembrane region" description="Helical" evidence="9">
    <location>
        <begin position="187"/>
        <end position="210"/>
    </location>
</feature>
<dbReference type="PANTHER" id="PTHR33451:SF3">
    <property type="entry name" value="MALATE-2H(+)_NA(+)-LACTATE ANTIPORTER"/>
    <property type="match status" value="1"/>
</dbReference>
<evidence type="ECO:0000256" key="7">
    <source>
        <dbReference type="ARBA" id="ARBA00023136"/>
    </source>
</evidence>
<feature type="transmembrane region" description="Helical" evidence="9">
    <location>
        <begin position="31"/>
        <end position="47"/>
    </location>
</feature>
<comment type="subcellular location">
    <subcellularLocation>
        <location evidence="1">Cell membrane</location>
        <topology evidence="1">Multi-pass membrane protein</topology>
    </subcellularLocation>
</comment>
<dbReference type="GO" id="GO:0005886">
    <property type="term" value="C:plasma membrane"/>
    <property type="evidence" value="ECO:0007669"/>
    <property type="project" value="UniProtKB-SubCell"/>
</dbReference>
<organism evidence="11 12">
    <name type="scientific">Neobacillus bataviensis</name>
    <dbReference type="NCBI Taxonomy" id="220685"/>
    <lineage>
        <taxon>Bacteria</taxon>
        <taxon>Bacillati</taxon>
        <taxon>Bacillota</taxon>
        <taxon>Bacilli</taxon>
        <taxon>Bacillales</taxon>
        <taxon>Bacillaceae</taxon>
        <taxon>Neobacillus</taxon>
    </lineage>
</organism>
<evidence type="ECO:0000256" key="5">
    <source>
        <dbReference type="ARBA" id="ARBA00022692"/>
    </source>
</evidence>
<dbReference type="RefSeq" id="WP_261380807.1">
    <property type="nucleotide sequence ID" value="NZ_VIVN01000019.1"/>
</dbReference>
<dbReference type="GO" id="GO:0015297">
    <property type="term" value="F:antiporter activity"/>
    <property type="evidence" value="ECO:0007669"/>
    <property type="project" value="UniProtKB-KW"/>
</dbReference>
<evidence type="ECO:0000256" key="3">
    <source>
        <dbReference type="ARBA" id="ARBA00022449"/>
    </source>
</evidence>
<evidence type="ECO:0000259" key="10">
    <source>
        <dbReference type="Pfam" id="PF03553"/>
    </source>
</evidence>
<keyword evidence="12" id="KW-1185">Reference proteome</keyword>
<evidence type="ECO:0000313" key="12">
    <source>
        <dbReference type="Proteomes" id="UP000319671"/>
    </source>
</evidence>
<dbReference type="EMBL" id="VIVN01000019">
    <property type="protein sequence ID" value="TWD92360.1"/>
    <property type="molecule type" value="Genomic_DNA"/>
</dbReference>
<feature type="transmembrane region" description="Helical" evidence="9">
    <location>
        <begin position="408"/>
        <end position="426"/>
    </location>
</feature>
<dbReference type="AlphaFoldDB" id="A0A561CMX0"/>
<comment type="caution">
    <text evidence="11">The sequence shown here is derived from an EMBL/GenBank/DDBJ whole genome shotgun (WGS) entry which is preliminary data.</text>
</comment>
<reference evidence="11 12" key="1">
    <citation type="submission" date="2019-06" db="EMBL/GenBank/DDBJ databases">
        <title>Sorghum-associated microbial communities from plants grown in Nebraska, USA.</title>
        <authorList>
            <person name="Schachtman D."/>
        </authorList>
    </citation>
    <scope>NUCLEOTIDE SEQUENCE [LARGE SCALE GENOMIC DNA]</scope>
    <source>
        <strain evidence="11 12">2482</strain>
    </source>
</reference>
<gene>
    <name evidence="11" type="ORF">FB550_11991</name>
</gene>
<evidence type="ECO:0000256" key="4">
    <source>
        <dbReference type="ARBA" id="ARBA00022475"/>
    </source>
</evidence>
<proteinExistence type="inferred from homology"/>
<feature type="transmembrane region" description="Helical" evidence="9">
    <location>
        <begin position="258"/>
        <end position="280"/>
    </location>
</feature>
<evidence type="ECO:0000313" key="11">
    <source>
        <dbReference type="EMBL" id="TWD92360.1"/>
    </source>
</evidence>
<dbReference type="Proteomes" id="UP000319671">
    <property type="component" value="Unassembled WGS sequence"/>
</dbReference>
<keyword evidence="5 9" id="KW-0812">Transmembrane</keyword>
<feature type="transmembrane region" description="Helical" evidence="9">
    <location>
        <begin position="7"/>
        <end position="25"/>
    </location>
</feature>
<accession>A0A561CMX0</accession>
<protein>
    <submittedName>
        <fullName evidence="11">Transporter (NhaC family)</fullName>
    </submittedName>
</protein>
<feature type="transmembrane region" description="Helical" evidence="9">
    <location>
        <begin position="106"/>
        <end position="128"/>
    </location>
</feature>
<feature type="transmembrane region" description="Helical" evidence="9">
    <location>
        <begin position="287"/>
        <end position="306"/>
    </location>
</feature>
<dbReference type="InterPro" id="IPR052180">
    <property type="entry name" value="NhaC_Na-H+_Antiporter"/>
</dbReference>
<keyword evidence="4" id="KW-1003">Cell membrane</keyword>
<feature type="transmembrane region" description="Helical" evidence="9">
    <location>
        <begin position="135"/>
        <end position="159"/>
    </location>
</feature>